<evidence type="ECO:0000256" key="4">
    <source>
        <dbReference type="PROSITE-ProRule" id="PRU00409"/>
    </source>
</evidence>
<dbReference type="InterPro" id="IPR052032">
    <property type="entry name" value="ATP-dep_AA_Ligase"/>
</dbReference>
<evidence type="ECO:0000259" key="5">
    <source>
        <dbReference type="PROSITE" id="PS50975"/>
    </source>
</evidence>
<reference evidence="6 7" key="1">
    <citation type="journal article" date="2011" name="J. Bacteriol.">
        <title>Complete genome sequence of the plant pathogen Ralstonia solanacearum strain Po82.</title>
        <authorList>
            <person name="Xu J."/>
            <person name="Zheng H.J."/>
            <person name="Liu L."/>
            <person name="Pan Z.C."/>
            <person name="Prior P."/>
            <person name="Tang B."/>
            <person name="Xu J.S."/>
            <person name="Zhang H."/>
            <person name="Tian Q."/>
            <person name="Zhang L.Q."/>
            <person name="Feng J."/>
        </authorList>
    </citation>
    <scope>NUCLEOTIDE SEQUENCE [LARGE SCALE GENOMIC DNA]</scope>
    <source>
        <strain evidence="7">Po82</strain>
    </source>
</reference>
<accession>F6G9S3</accession>
<dbReference type="PANTHER" id="PTHR43585">
    <property type="entry name" value="FUMIPYRROLE BIOSYNTHESIS PROTEIN C"/>
    <property type="match status" value="1"/>
</dbReference>
<geneLocation type="plasmid" evidence="7"/>
<dbReference type="GO" id="GO:0016874">
    <property type="term" value="F:ligase activity"/>
    <property type="evidence" value="ECO:0007669"/>
    <property type="project" value="UniProtKB-KW"/>
</dbReference>
<dbReference type="GO" id="GO:0046872">
    <property type="term" value="F:metal ion binding"/>
    <property type="evidence" value="ECO:0007669"/>
    <property type="project" value="InterPro"/>
</dbReference>
<organism evidence="6 7">
    <name type="scientific">Ralstonia solanacearum (strain Po82)</name>
    <dbReference type="NCBI Taxonomy" id="1031711"/>
    <lineage>
        <taxon>Bacteria</taxon>
        <taxon>Pseudomonadati</taxon>
        <taxon>Pseudomonadota</taxon>
        <taxon>Betaproteobacteria</taxon>
        <taxon>Burkholderiales</taxon>
        <taxon>Burkholderiaceae</taxon>
        <taxon>Ralstonia</taxon>
        <taxon>Ralstonia solanacearum species complex</taxon>
    </lineage>
</organism>
<dbReference type="Pfam" id="PF13535">
    <property type="entry name" value="ATP-grasp_4"/>
    <property type="match status" value="1"/>
</dbReference>
<dbReference type="EMBL" id="CP002820">
    <property type="protein sequence ID" value="AEG71158.1"/>
    <property type="molecule type" value="Genomic_DNA"/>
</dbReference>
<name>F6G9S3_RALS8</name>
<evidence type="ECO:0000256" key="3">
    <source>
        <dbReference type="ARBA" id="ARBA00022840"/>
    </source>
</evidence>
<evidence type="ECO:0000256" key="2">
    <source>
        <dbReference type="ARBA" id="ARBA00022741"/>
    </source>
</evidence>
<dbReference type="PATRIC" id="fig|1031711.3.peg.3754"/>
<keyword evidence="6" id="KW-0614">Plasmid</keyword>
<dbReference type="AlphaFoldDB" id="F6G9S3"/>
<dbReference type="Gene3D" id="3.30.470.20">
    <property type="entry name" value="ATP-grasp fold, B domain"/>
    <property type="match status" value="1"/>
</dbReference>
<dbReference type="PROSITE" id="PS50975">
    <property type="entry name" value="ATP_GRASP"/>
    <property type="match status" value="1"/>
</dbReference>
<sequence length="466" mass="50347">MTTSSALCAVREPGGLPMSKKILYVYAPAGPPLDYCFPKIAARGEVHTCIVSPPSASNMEILRRHSYAVHDFSHLAPVQALEQVRALAQQIGPDAVFTFSEFLLKSVSEMAAGFGLRTVGPSIELGRNKVLMRERWQQAGIPQPAFRAIRSEQEVSRVAELNFPVLVKLAYGAGSIGQQIVNGMDELPAAIARLIAATEAARKAGKHEFSEHEGFPQLIAEEIIQSTTASWYDEDGYGDYLSVEGLVRDGVYYPLAMTGRLRTIAPFTELGNVAPCVLSADKKAKIVALIKRAIDALGFENCATHTELKLMADGEVSFLETAARMGGVAIAKELDEVFGLDYVDLFLGVILGEPEAIPAFEQNAPRCAAASVALIACDSQGTPWKSTRGFAPERVNWGELLDDMAEVHIQYAQSIVPGSPIAPYDISAGLMNYAGQAFLVSPTPAKLKRAAYQLLDGLEQRLPLHS</sequence>
<protein>
    <submittedName>
        <fullName evidence="6">L-amino acid ligase</fullName>
    </submittedName>
</protein>
<dbReference type="Proteomes" id="UP000007953">
    <property type="component" value="Plasmid megaplasmid"/>
</dbReference>
<proteinExistence type="predicted"/>
<keyword evidence="2 4" id="KW-0547">Nucleotide-binding</keyword>
<dbReference type="InterPro" id="IPR011761">
    <property type="entry name" value="ATP-grasp"/>
</dbReference>
<gene>
    <name evidence="6" type="primary">rslal</name>
    <name evidence="6" type="ordered locus">RSPO_m00519</name>
</gene>
<keyword evidence="1 6" id="KW-0436">Ligase</keyword>
<dbReference type="KEGG" id="rsn:RSPO_m00519"/>
<evidence type="ECO:0000313" key="7">
    <source>
        <dbReference type="Proteomes" id="UP000007953"/>
    </source>
</evidence>
<evidence type="ECO:0000313" key="6">
    <source>
        <dbReference type="EMBL" id="AEG71158.1"/>
    </source>
</evidence>
<dbReference type="PANTHER" id="PTHR43585:SF2">
    <property type="entry name" value="ATP-GRASP ENZYME FSQD"/>
    <property type="match status" value="1"/>
</dbReference>
<keyword evidence="3 4" id="KW-0067">ATP-binding</keyword>
<dbReference type="SUPFAM" id="SSF56059">
    <property type="entry name" value="Glutathione synthetase ATP-binding domain-like"/>
    <property type="match status" value="1"/>
</dbReference>
<feature type="domain" description="ATP-grasp" evidence="5">
    <location>
        <begin position="133"/>
        <end position="351"/>
    </location>
</feature>
<evidence type="ECO:0000256" key="1">
    <source>
        <dbReference type="ARBA" id="ARBA00022598"/>
    </source>
</evidence>
<dbReference type="HOGENOM" id="CLU_609529_0_0_4"/>
<dbReference type="GO" id="GO:0005524">
    <property type="term" value="F:ATP binding"/>
    <property type="evidence" value="ECO:0007669"/>
    <property type="project" value="UniProtKB-UniRule"/>
</dbReference>